<organism evidence="2 3">
    <name type="scientific">Suillus plorans</name>
    <dbReference type="NCBI Taxonomy" id="116603"/>
    <lineage>
        <taxon>Eukaryota</taxon>
        <taxon>Fungi</taxon>
        <taxon>Dikarya</taxon>
        <taxon>Basidiomycota</taxon>
        <taxon>Agaricomycotina</taxon>
        <taxon>Agaricomycetes</taxon>
        <taxon>Agaricomycetidae</taxon>
        <taxon>Boletales</taxon>
        <taxon>Suillineae</taxon>
        <taxon>Suillaceae</taxon>
        <taxon>Suillus</taxon>
    </lineage>
</organism>
<comment type="caution">
    <text evidence="2">The sequence shown here is derived from an EMBL/GenBank/DDBJ whole genome shotgun (WGS) entry which is preliminary data.</text>
</comment>
<dbReference type="OrthoDB" id="3188688at2759"/>
<feature type="region of interest" description="Disordered" evidence="1">
    <location>
        <begin position="17"/>
        <end position="51"/>
    </location>
</feature>
<dbReference type="RefSeq" id="XP_041164164.1">
    <property type="nucleotide sequence ID" value="XM_041302244.1"/>
</dbReference>
<accession>A0A9P7DPL2</accession>
<gene>
    <name evidence="2" type="ORF">HD556DRAFT_1346181</name>
</gene>
<keyword evidence="3" id="KW-1185">Reference proteome</keyword>
<dbReference type="AlphaFoldDB" id="A0A9P7DPL2"/>
<name>A0A9P7DPL2_9AGAM</name>
<evidence type="ECO:0000313" key="2">
    <source>
        <dbReference type="EMBL" id="KAG1799941.1"/>
    </source>
</evidence>
<feature type="compositionally biased region" description="Polar residues" evidence="1">
    <location>
        <begin position="18"/>
        <end position="30"/>
    </location>
</feature>
<dbReference type="GeneID" id="64596008"/>
<dbReference type="Proteomes" id="UP000719766">
    <property type="component" value="Unassembled WGS sequence"/>
</dbReference>
<evidence type="ECO:0000256" key="1">
    <source>
        <dbReference type="SAM" id="MobiDB-lite"/>
    </source>
</evidence>
<protein>
    <submittedName>
        <fullName evidence="2">Uncharacterized protein</fullName>
    </submittedName>
</protein>
<proteinExistence type="predicted"/>
<reference evidence="2" key="1">
    <citation type="journal article" date="2020" name="New Phytol.">
        <title>Comparative genomics reveals dynamic genome evolution in host specialist ectomycorrhizal fungi.</title>
        <authorList>
            <person name="Lofgren L.A."/>
            <person name="Nguyen N.H."/>
            <person name="Vilgalys R."/>
            <person name="Ruytinx J."/>
            <person name="Liao H.L."/>
            <person name="Branco S."/>
            <person name="Kuo A."/>
            <person name="LaButti K."/>
            <person name="Lipzen A."/>
            <person name="Andreopoulos W."/>
            <person name="Pangilinan J."/>
            <person name="Riley R."/>
            <person name="Hundley H."/>
            <person name="Na H."/>
            <person name="Barry K."/>
            <person name="Grigoriev I.V."/>
            <person name="Stajich J.E."/>
            <person name="Kennedy P.G."/>
        </authorList>
    </citation>
    <scope>NUCLEOTIDE SEQUENCE</scope>
    <source>
        <strain evidence="2">S12</strain>
    </source>
</reference>
<sequence length="77" mass="8648">MFIDAIIQSNGAGFVGTRGSTMSTPTSRRVQSWHDGATRLDGDGRARTTTDADRNGRIETTLYFTNHWRQCSCIFYL</sequence>
<evidence type="ECO:0000313" key="3">
    <source>
        <dbReference type="Proteomes" id="UP000719766"/>
    </source>
</evidence>
<feature type="compositionally biased region" description="Basic and acidic residues" evidence="1">
    <location>
        <begin position="36"/>
        <end position="51"/>
    </location>
</feature>
<dbReference type="EMBL" id="JABBWE010000010">
    <property type="protein sequence ID" value="KAG1799941.1"/>
    <property type="molecule type" value="Genomic_DNA"/>
</dbReference>